<evidence type="ECO:0000313" key="5">
    <source>
        <dbReference type="EMBL" id="PMR82469.1"/>
    </source>
</evidence>
<dbReference type="PANTHER" id="PTHR45138:SF24">
    <property type="entry name" value="DIGUANYLATE CYCLASE DGCC-RELATED"/>
    <property type="match status" value="1"/>
</dbReference>
<dbReference type="PROSITE" id="PS51833">
    <property type="entry name" value="HDOD"/>
    <property type="match status" value="1"/>
</dbReference>
<organism evidence="5 6">
    <name type="scientific">Halomonas urumqiensis</name>
    <dbReference type="NCBI Taxonomy" id="1684789"/>
    <lineage>
        <taxon>Bacteria</taxon>
        <taxon>Pseudomonadati</taxon>
        <taxon>Pseudomonadota</taxon>
        <taxon>Gammaproteobacteria</taxon>
        <taxon>Oceanospirillales</taxon>
        <taxon>Halomonadaceae</taxon>
        <taxon>Halomonas</taxon>
    </lineage>
</organism>
<keyword evidence="6" id="KW-1185">Reference proteome</keyword>
<dbReference type="EMBL" id="PNRG01000004">
    <property type="protein sequence ID" value="PMR82469.1"/>
    <property type="molecule type" value="Genomic_DNA"/>
</dbReference>
<dbReference type="SMART" id="SM00267">
    <property type="entry name" value="GGDEF"/>
    <property type="match status" value="1"/>
</dbReference>
<evidence type="ECO:0000256" key="2">
    <source>
        <dbReference type="ARBA" id="ARBA00012528"/>
    </source>
</evidence>
<dbReference type="Proteomes" id="UP000235547">
    <property type="component" value="Unassembled WGS sequence"/>
</dbReference>
<dbReference type="SUPFAM" id="SSF55073">
    <property type="entry name" value="Nucleotide cyclase"/>
    <property type="match status" value="1"/>
</dbReference>
<dbReference type="InterPro" id="IPR043128">
    <property type="entry name" value="Rev_trsase/Diguanyl_cyclase"/>
</dbReference>
<evidence type="ECO:0000259" key="4">
    <source>
        <dbReference type="PROSITE" id="PS51833"/>
    </source>
</evidence>
<dbReference type="InterPro" id="IPR029787">
    <property type="entry name" value="Nucleotide_cyclase"/>
</dbReference>
<dbReference type="GO" id="GO:0052621">
    <property type="term" value="F:diguanylate cyclase activity"/>
    <property type="evidence" value="ECO:0007669"/>
    <property type="project" value="UniProtKB-EC"/>
</dbReference>
<dbReference type="Pfam" id="PF08668">
    <property type="entry name" value="HDOD"/>
    <property type="match status" value="1"/>
</dbReference>
<dbReference type="FunFam" id="3.30.70.270:FF:000001">
    <property type="entry name" value="Diguanylate cyclase domain protein"/>
    <property type="match status" value="1"/>
</dbReference>
<dbReference type="GO" id="GO:1902201">
    <property type="term" value="P:negative regulation of bacterial-type flagellum-dependent cell motility"/>
    <property type="evidence" value="ECO:0007669"/>
    <property type="project" value="TreeGrafter"/>
</dbReference>
<gene>
    <name evidence="5" type="ORF">C1H70_01765</name>
</gene>
<evidence type="ECO:0000313" key="6">
    <source>
        <dbReference type="Proteomes" id="UP000235547"/>
    </source>
</evidence>
<sequence length="519" mass="57487">MISQRDTRSSADLPPLPEGLRKQLADCQTLPSLPAAVARVLMVARFSEASLFDYARAIEEDPALTLRLLSLANSVFYSRHRSEVHTCQEAVSRIGLDATLAAVMSFGLARVSSAVSDQCLDRLWQRAIVAALTARHLAQHLCPDKAGVLFTVALLQDIGVLAVQSLDQQLYHDLCQHADDPLDELCGEHDRLARHEYQAYGCDHASIGAWLAASWGMPMHLARGIADSHGEFEVARIDMLCLRLSGPVADAWLSDNPTRAFVHLLKRLERLEQPDTLPLAGVLDEVKQQLPSMAELLEITSPPQFDNQTLLAEAQQHLFRQTLMLAARLDAHQAELESLRQRQSELERRSRIDALTGLANRAWLEEQLQERFTLCQDQARDLSLVFIDLDHFKRLNDTHGHQLGDQVLENFATTLQESIREGDLAGRYGGEEFLVILPDEHTTGATIMAARLTERLGGQPMAHADGKPLYVSVSIGIASLREGNFATPRDMIDAADHSMYRVKRSGRGGVATSHDSDDA</sequence>
<dbReference type="Pfam" id="PF00990">
    <property type="entry name" value="GGDEF"/>
    <property type="match status" value="1"/>
</dbReference>
<dbReference type="PANTHER" id="PTHR45138">
    <property type="entry name" value="REGULATORY COMPONENTS OF SENSORY TRANSDUCTION SYSTEM"/>
    <property type="match status" value="1"/>
</dbReference>
<evidence type="ECO:0000256" key="1">
    <source>
        <dbReference type="ARBA" id="ARBA00001946"/>
    </source>
</evidence>
<protein>
    <recommendedName>
        <fullName evidence="2">diguanylate cyclase</fullName>
        <ecNumber evidence="2">2.7.7.65</ecNumber>
    </recommendedName>
</protein>
<dbReference type="InterPro" id="IPR013976">
    <property type="entry name" value="HDOD"/>
</dbReference>
<dbReference type="SUPFAM" id="SSF109604">
    <property type="entry name" value="HD-domain/PDEase-like"/>
    <property type="match status" value="1"/>
</dbReference>
<dbReference type="Gene3D" id="3.30.70.270">
    <property type="match status" value="1"/>
</dbReference>
<name>A0A2N7UPV2_9GAMM</name>
<dbReference type="GO" id="GO:0043709">
    <property type="term" value="P:cell adhesion involved in single-species biofilm formation"/>
    <property type="evidence" value="ECO:0007669"/>
    <property type="project" value="TreeGrafter"/>
</dbReference>
<dbReference type="Gene3D" id="1.10.3210.10">
    <property type="entry name" value="Hypothetical protein af1432"/>
    <property type="match status" value="1"/>
</dbReference>
<reference evidence="5 6" key="1">
    <citation type="submission" date="2018-01" db="EMBL/GenBank/DDBJ databases">
        <title>Halomonas endophytica sp. nov., isolated from storage liquid in the stems of Populus euphratica.</title>
        <authorList>
            <person name="Chen C."/>
        </authorList>
    </citation>
    <scope>NUCLEOTIDE SEQUENCE [LARGE SCALE GENOMIC DNA]</scope>
    <source>
        <strain evidence="5 6">BZ-SZ-XJ27</strain>
    </source>
</reference>
<comment type="caution">
    <text evidence="5">The sequence shown here is derived from an EMBL/GenBank/DDBJ whole genome shotgun (WGS) entry which is preliminary data.</text>
</comment>
<dbReference type="PROSITE" id="PS50887">
    <property type="entry name" value="GGDEF"/>
    <property type="match status" value="1"/>
</dbReference>
<dbReference type="InterPro" id="IPR000160">
    <property type="entry name" value="GGDEF_dom"/>
</dbReference>
<dbReference type="NCBIfam" id="TIGR00254">
    <property type="entry name" value="GGDEF"/>
    <property type="match status" value="1"/>
</dbReference>
<dbReference type="RefSeq" id="WP_102586618.1">
    <property type="nucleotide sequence ID" value="NZ_BNAE01000001.1"/>
</dbReference>
<feature type="domain" description="HDOD" evidence="4">
    <location>
        <begin position="30"/>
        <end position="231"/>
    </location>
</feature>
<dbReference type="OrthoDB" id="9803824at2"/>
<dbReference type="CDD" id="cd01949">
    <property type="entry name" value="GGDEF"/>
    <property type="match status" value="1"/>
</dbReference>
<dbReference type="EC" id="2.7.7.65" evidence="2"/>
<accession>A0A2N7UPV2</accession>
<dbReference type="AlphaFoldDB" id="A0A2N7UPV2"/>
<feature type="domain" description="GGDEF" evidence="3">
    <location>
        <begin position="380"/>
        <end position="515"/>
    </location>
</feature>
<dbReference type="GO" id="GO:0005886">
    <property type="term" value="C:plasma membrane"/>
    <property type="evidence" value="ECO:0007669"/>
    <property type="project" value="TreeGrafter"/>
</dbReference>
<proteinExistence type="predicted"/>
<dbReference type="InterPro" id="IPR050469">
    <property type="entry name" value="Diguanylate_Cyclase"/>
</dbReference>
<comment type="cofactor">
    <cofactor evidence="1">
        <name>Mg(2+)</name>
        <dbReference type="ChEBI" id="CHEBI:18420"/>
    </cofactor>
</comment>
<evidence type="ECO:0000259" key="3">
    <source>
        <dbReference type="PROSITE" id="PS50887"/>
    </source>
</evidence>